<dbReference type="InterPro" id="IPR003661">
    <property type="entry name" value="HisK_dim/P_dom"/>
</dbReference>
<dbReference type="CDD" id="cd00082">
    <property type="entry name" value="HisKA"/>
    <property type="match status" value="1"/>
</dbReference>
<dbReference type="Gene3D" id="6.10.340.10">
    <property type="match status" value="1"/>
</dbReference>
<feature type="domain" description="Histidine kinase" evidence="9">
    <location>
        <begin position="249"/>
        <end position="464"/>
    </location>
</feature>
<dbReference type="SUPFAM" id="SSF55874">
    <property type="entry name" value="ATPase domain of HSP90 chaperone/DNA topoisomerase II/histidine kinase"/>
    <property type="match status" value="1"/>
</dbReference>
<dbReference type="AlphaFoldDB" id="A0A2H5Y690"/>
<dbReference type="InterPro" id="IPR003660">
    <property type="entry name" value="HAMP_dom"/>
</dbReference>
<evidence type="ECO:0000256" key="8">
    <source>
        <dbReference type="SAM" id="Phobius"/>
    </source>
</evidence>
<keyword evidence="8" id="KW-0472">Membrane</keyword>
<dbReference type="PRINTS" id="PR00344">
    <property type="entry name" value="BCTRLSENSOR"/>
</dbReference>
<dbReference type="InterPro" id="IPR036097">
    <property type="entry name" value="HisK_dim/P_sf"/>
</dbReference>
<dbReference type="PANTHER" id="PTHR43711">
    <property type="entry name" value="TWO-COMPONENT HISTIDINE KINASE"/>
    <property type="match status" value="1"/>
</dbReference>
<evidence type="ECO:0000259" key="9">
    <source>
        <dbReference type="PROSITE" id="PS50109"/>
    </source>
</evidence>
<feature type="domain" description="HAMP" evidence="10">
    <location>
        <begin position="189"/>
        <end position="241"/>
    </location>
</feature>
<name>A0A2H5Y690_9CHLR</name>
<evidence type="ECO:0000256" key="7">
    <source>
        <dbReference type="ARBA" id="ARBA00023012"/>
    </source>
</evidence>
<evidence type="ECO:0000256" key="1">
    <source>
        <dbReference type="ARBA" id="ARBA00000085"/>
    </source>
</evidence>
<dbReference type="InterPro" id="IPR004358">
    <property type="entry name" value="Sig_transdc_His_kin-like_C"/>
</dbReference>
<dbReference type="EC" id="2.7.13.3" evidence="3"/>
<comment type="subcellular location">
    <subcellularLocation>
        <location evidence="2">Membrane</location>
    </subcellularLocation>
</comment>
<keyword evidence="8" id="KW-1133">Transmembrane helix</keyword>
<reference evidence="12" key="1">
    <citation type="submission" date="2017-09" db="EMBL/GenBank/DDBJ databases">
        <title>Metaegenomics of thermophilic ammonia-oxidizing enrichment culture.</title>
        <authorList>
            <person name="Kato S."/>
            <person name="Suzuki K."/>
        </authorList>
    </citation>
    <scope>NUCLEOTIDE SEQUENCE [LARGE SCALE GENOMIC DNA]</scope>
</reference>
<dbReference type="PROSITE" id="PS50885">
    <property type="entry name" value="HAMP"/>
    <property type="match status" value="1"/>
</dbReference>
<dbReference type="CDD" id="cd16922">
    <property type="entry name" value="HATPase_EvgS-ArcB-TorS-like"/>
    <property type="match status" value="1"/>
</dbReference>
<evidence type="ECO:0000256" key="5">
    <source>
        <dbReference type="ARBA" id="ARBA00022679"/>
    </source>
</evidence>
<dbReference type="Proteomes" id="UP000236642">
    <property type="component" value="Unassembled WGS sequence"/>
</dbReference>
<organism evidence="11 12">
    <name type="scientific">Candidatus Thermoflexus japonica</name>
    <dbReference type="NCBI Taxonomy" id="2035417"/>
    <lineage>
        <taxon>Bacteria</taxon>
        <taxon>Bacillati</taxon>
        <taxon>Chloroflexota</taxon>
        <taxon>Thermoflexia</taxon>
        <taxon>Thermoflexales</taxon>
        <taxon>Thermoflexaceae</taxon>
        <taxon>Thermoflexus</taxon>
    </lineage>
</organism>
<dbReference type="PROSITE" id="PS50109">
    <property type="entry name" value="HIS_KIN"/>
    <property type="match status" value="1"/>
</dbReference>
<dbReference type="FunFam" id="3.30.565.10:FF:000006">
    <property type="entry name" value="Sensor histidine kinase WalK"/>
    <property type="match status" value="1"/>
</dbReference>
<evidence type="ECO:0000259" key="10">
    <source>
        <dbReference type="PROSITE" id="PS50885"/>
    </source>
</evidence>
<dbReference type="Pfam" id="PF00512">
    <property type="entry name" value="HisKA"/>
    <property type="match status" value="1"/>
</dbReference>
<protein>
    <recommendedName>
        <fullName evidence="3">histidine kinase</fullName>
        <ecNumber evidence="3">2.7.13.3</ecNumber>
    </recommendedName>
</protein>
<dbReference type="InterPro" id="IPR036890">
    <property type="entry name" value="HATPase_C_sf"/>
</dbReference>
<keyword evidence="7" id="KW-0902">Two-component regulatory system</keyword>
<keyword evidence="4" id="KW-0597">Phosphoprotein</keyword>
<dbReference type="EMBL" id="BEHY01000022">
    <property type="protein sequence ID" value="GBD08961.1"/>
    <property type="molecule type" value="Genomic_DNA"/>
</dbReference>
<dbReference type="SMART" id="SM00387">
    <property type="entry name" value="HATPase_c"/>
    <property type="match status" value="1"/>
</dbReference>
<dbReference type="SUPFAM" id="SSF158472">
    <property type="entry name" value="HAMP domain-like"/>
    <property type="match status" value="1"/>
</dbReference>
<dbReference type="PANTHER" id="PTHR43711:SF1">
    <property type="entry name" value="HISTIDINE KINASE 1"/>
    <property type="match status" value="1"/>
</dbReference>
<dbReference type="SUPFAM" id="SSF47384">
    <property type="entry name" value="Homodimeric domain of signal transducing histidine kinase"/>
    <property type="match status" value="1"/>
</dbReference>
<dbReference type="InterPro" id="IPR003594">
    <property type="entry name" value="HATPase_dom"/>
</dbReference>
<dbReference type="InterPro" id="IPR050736">
    <property type="entry name" value="Sensor_HK_Regulatory"/>
</dbReference>
<keyword evidence="8" id="KW-0812">Transmembrane</keyword>
<dbReference type="Gene3D" id="1.10.287.130">
    <property type="match status" value="1"/>
</dbReference>
<dbReference type="SMART" id="SM00304">
    <property type="entry name" value="HAMP"/>
    <property type="match status" value="1"/>
</dbReference>
<comment type="catalytic activity">
    <reaction evidence="1">
        <text>ATP + protein L-histidine = ADP + protein N-phospho-L-histidine.</text>
        <dbReference type="EC" id="2.7.13.3"/>
    </reaction>
</comment>
<keyword evidence="5 11" id="KW-0808">Transferase</keyword>
<evidence type="ECO:0000256" key="4">
    <source>
        <dbReference type="ARBA" id="ARBA00022553"/>
    </source>
</evidence>
<dbReference type="Gene3D" id="3.30.565.10">
    <property type="entry name" value="Histidine kinase-like ATPase, C-terminal domain"/>
    <property type="match status" value="1"/>
</dbReference>
<dbReference type="GO" id="GO:0000155">
    <property type="term" value="F:phosphorelay sensor kinase activity"/>
    <property type="evidence" value="ECO:0007669"/>
    <property type="project" value="InterPro"/>
</dbReference>
<evidence type="ECO:0000313" key="12">
    <source>
        <dbReference type="Proteomes" id="UP000236642"/>
    </source>
</evidence>
<dbReference type="GO" id="GO:0016020">
    <property type="term" value="C:membrane"/>
    <property type="evidence" value="ECO:0007669"/>
    <property type="project" value="UniProtKB-SubCell"/>
</dbReference>
<gene>
    <name evidence="11" type="primary">baeS</name>
    <name evidence="11" type="ORF">HRbin22_01208</name>
</gene>
<keyword evidence="6 11" id="KW-0418">Kinase</keyword>
<dbReference type="CDD" id="cd06225">
    <property type="entry name" value="HAMP"/>
    <property type="match status" value="1"/>
</dbReference>
<sequence>MRGLWVKLSLAFAGVVILSLLLTSLLIGLATAGEFGVYVAQGNRRWAEALAPALANYYLRNGGWEGVESLLDPSSLMMPGMGPMHHPMGMSGVAMWRMMGHRLILADETGWVRLDSEGTWVGTLLPEAVRNAGAPIWAGDRIVGWLLIGDAGSLSDPSAQFLGRVGWAIGWSAFVGMVLALGAGTLVFSRLVRPLRALQQASRRIAAGDLNARIPAQEAGELGEVAQAFNRMAEALARAEQQRRQMLADIAHELRTPLGILQGHLEALLDGVLPLELEQIAQIHDEVRHLARLVEDLRLLTLAEAGQLRLDREMVDLKRLIEEAVDGIALQAAEKGLRLEVQLPGELPPILADPTRLRQVLMNLLTNAVRYTPSGGQIVVRAQDMGDAVHVSVRDTGIGIAPEDLPHIFDRFYRAGKSRARSDGGSGLGLAIARHLIEAHGGRIGVESAPGEGTCFFFTLPRQEPDRGVSPIRRSVRDAG</sequence>
<evidence type="ECO:0000256" key="2">
    <source>
        <dbReference type="ARBA" id="ARBA00004370"/>
    </source>
</evidence>
<accession>A0A2H5Y690</accession>
<comment type="caution">
    <text evidence="11">The sequence shown here is derived from an EMBL/GenBank/DDBJ whole genome shotgun (WGS) entry which is preliminary data.</text>
</comment>
<dbReference type="InterPro" id="IPR005467">
    <property type="entry name" value="His_kinase_dom"/>
</dbReference>
<evidence type="ECO:0000313" key="11">
    <source>
        <dbReference type="EMBL" id="GBD08961.1"/>
    </source>
</evidence>
<evidence type="ECO:0000256" key="6">
    <source>
        <dbReference type="ARBA" id="ARBA00022777"/>
    </source>
</evidence>
<evidence type="ECO:0000256" key="3">
    <source>
        <dbReference type="ARBA" id="ARBA00012438"/>
    </source>
</evidence>
<feature type="transmembrane region" description="Helical" evidence="8">
    <location>
        <begin position="165"/>
        <end position="188"/>
    </location>
</feature>
<proteinExistence type="predicted"/>
<dbReference type="Pfam" id="PF02518">
    <property type="entry name" value="HATPase_c"/>
    <property type="match status" value="1"/>
</dbReference>
<dbReference type="SMART" id="SM00388">
    <property type="entry name" value="HisKA"/>
    <property type="match status" value="1"/>
</dbReference>
<dbReference type="Pfam" id="PF00672">
    <property type="entry name" value="HAMP"/>
    <property type="match status" value="1"/>
</dbReference>